<organism evidence="1 2">
    <name type="scientific">Moumouvirus goulette</name>
    <dbReference type="NCBI Taxonomy" id="1247379"/>
    <lineage>
        <taxon>Viruses</taxon>
        <taxon>Varidnaviria</taxon>
        <taxon>Bamfordvirae</taxon>
        <taxon>Nucleocytoviricota</taxon>
        <taxon>Megaviricetes</taxon>
        <taxon>Imitervirales</taxon>
        <taxon>Mimiviridae</taxon>
        <taxon>Megamimivirinae</taxon>
        <taxon>Moumouvirus</taxon>
        <taxon>Moumouvirus goulettemassiliense</taxon>
    </lineage>
</organism>
<proteinExistence type="predicted"/>
<accession>M1PGC1</accession>
<dbReference type="EMBL" id="KC008572">
    <property type="protein sequence ID" value="AGF85033.1"/>
    <property type="molecule type" value="Genomic_DNA"/>
</dbReference>
<reference evidence="1 2" key="1">
    <citation type="submission" date="2012-10" db="EMBL/GenBank/DDBJ databases">
        <title>Complete genome sequence of Moumouvirus goulette.</title>
        <authorList>
            <person name="Fournous G."/>
            <person name="Bougalmi M."/>
            <person name="Colson P."/>
        </authorList>
    </citation>
    <scope>NUCLEOTIDE SEQUENCE [LARGE SCALE GENOMIC DNA]</scope>
</reference>
<sequence length="97" mass="11872">MSESFTDKMLDIYLSFLETKGNLINDPKIIEYCFNKSIKKMTSIQQIYEYFDKDNYEKYISCVTYLDNTNIYDAINLLYELMKKYRFYYKRGVRIKK</sequence>
<evidence type="ECO:0000313" key="1">
    <source>
        <dbReference type="EMBL" id="AGF85033.1"/>
    </source>
</evidence>
<evidence type="ECO:0008006" key="3">
    <source>
        <dbReference type="Google" id="ProtNLM"/>
    </source>
</evidence>
<name>M1PGC1_9VIRU</name>
<evidence type="ECO:0000313" key="2">
    <source>
        <dbReference type="Proteomes" id="UP000241071"/>
    </source>
</evidence>
<dbReference type="Proteomes" id="UP000241071">
    <property type="component" value="Segment"/>
</dbReference>
<protein>
    <recommendedName>
        <fullName evidence="3">Repeat protein</fullName>
    </recommendedName>
</protein>
<keyword evidence="2" id="KW-1185">Reference proteome</keyword>
<gene>
    <name evidence="1" type="ORF">glt_00224</name>
</gene>